<dbReference type="Gene3D" id="1.10.630.10">
    <property type="entry name" value="Cytochrome P450"/>
    <property type="match status" value="1"/>
</dbReference>
<evidence type="ECO:0000256" key="4">
    <source>
        <dbReference type="ARBA" id="ARBA00022723"/>
    </source>
</evidence>
<dbReference type="HOGENOM" id="CLU_022195_2_0_1"/>
<dbReference type="GeneID" id="19275802"/>
<keyword evidence="10" id="KW-1185">Reference proteome</keyword>
<dbReference type="EMBL" id="KI912116">
    <property type="protein sequence ID" value="ETS76915.1"/>
    <property type="molecule type" value="Genomic_DNA"/>
</dbReference>
<dbReference type="PANTHER" id="PTHR46206:SF2">
    <property type="entry name" value="CYTOCHROME P450 MONOOXYGENASE AUSG-RELATED"/>
    <property type="match status" value="1"/>
</dbReference>
<dbReference type="InterPro" id="IPR036396">
    <property type="entry name" value="Cyt_P450_sf"/>
</dbReference>
<gene>
    <name evidence="9" type="ORF">PFICI_10789</name>
</gene>
<dbReference type="PANTHER" id="PTHR46206">
    <property type="entry name" value="CYTOCHROME P450"/>
    <property type="match status" value="1"/>
</dbReference>
<keyword evidence="3" id="KW-0349">Heme</keyword>
<feature type="transmembrane region" description="Helical" evidence="8">
    <location>
        <begin position="15"/>
        <end position="36"/>
    </location>
</feature>
<dbReference type="GO" id="GO:0016705">
    <property type="term" value="F:oxidoreductase activity, acting on paired donors, with incorporation or reduction of molecular oxygen"/>
    <property type="evidence" value="ECO:0007669"/>
    <property type="project" value="InterPro"/>
</dbReference>
<evidence type="ECO:0000256" key="8">
    <source>
        <dbReference type="SAM" id="Phobius"/>
    </source>
</evidence>
<dbReference type="SUPFAM" id="SSF48264">
    <property type="entry name" value="Cytochrome P450"/>
    <property type="match status" value="1"/>
</dbReference>
<dbReference type="AlphaFoldDB" id="W3WST0"/>
<organism evidence="9 10">
    <name type="scientific">Pestalotiopsis fici (strain W106-1 / CGMCC3.15140)</name>
    <dbReference type="NCBI Taxonomy" id="1229662"/>
    <lineage>
        <taxon>Eukaryota</taxon>
        <taxon>Fungi</taxon>
        <taxon>Dikarya</taxon>
        <taxon>Ascomycota</taxon>
        <taxon>Pezizomycotina</taxon>
        <taxon>Sordariomycetes</taxon>
        <taxon>Xylariomycetidae</taxon>
        <taxon>Amphisphaeriales</taxon>
        <taxon>Sporocadaceae</taxon>
        <taxon>Pestalotiopsis</taxon>
    </lineage>
</organism>
<evidence type="ECO:0000256" key="6">
    <source>
        <dbReference type="ARBA" id="ARBA00023004"/>
    </source>
</evidence>
<protein>
    <recommendedName>
        <fullName evidence="11">Cytochrome P450</fullName>
    </recommendedName>
</protein>
<evidence type="ECO:0000256" key="1">
    <source>
        <dbReference type="ARBA" id="ARBA00001971"/>
    </source>
</evidence>
<evidence type="ECO:0000313" key="10">
    <source>
        <dbReference type="Proteomes" id="UP000030651"/>
    </source>
</evidence>
<evidence type="ECO:0000256" key="2">
    <source>
        <dbReference type="ARBA" id="ARBA00010617"/>
    </source>
</evidence>
<accession>W3WST0</accession>
<dbReference type="OrthoDB" id="1844152at2759"/>
<sequence length="311" mass="35260">MEFDLNLLAEHERTIWDLVAVIFLLVIPNVIVLYTWKCRTILPLVNPKRSYELTSSRAVREFTTSARDIIYSAVNQFGSKPFRVISDFGEVIILRPQQGDEIRNDKRLSFTGQLETMFQANLPGFEPYKMAASSEESLQTLVRSKITRNLAELVTPLSNECSVVLEELLPDSQEWNEVNLKDIIVKIITRMSSRIFVGESLCRDQEWLDLVVKYGFASAHAAEQLRVLPRIIRPLMARVLPSCIELQAQVDQAEKYVARVLAEREGSSPGVQYMDAIAGFKEIAQNKPYPAGASQLMLSIVAIMTTADLWY</sequence>
<keyword evidence="8" id="KW-0812">Transmembrane</keyword>
<keyword evidence="8" id="KW-1133">Transmembrane helix</keyword>
<evidence type="ECO:0000256" key="3">
    <source>
        <dbReference type="ARBA" id="ARBA00022617"/>
    </source>
</evidence>
<dbReference type="RefSeq" id="XP_007837561.1">
    <property type="nucleotide sequence ID" value="XM_007839370.1"/>
</dbReference>
<comment type="similarity">
    <text evidence="2">Belongs to the cytochrome P450 family.</text>
</comment>
<dbReference type="OMA" id="EHERTIW"/>
<dbReference type="GO" id="GO:0020037">
    <property type="term" value="F:heme binding"/>
    <property type="evidence" value="ECO:0007669"/>
    <property type="project" value="InterPro"/>
</dbReference>
<dbReference type="eggNOG" id="KOG0156">
    <property type="taxonomic scope" value="Eukaryota"/>
</dbReference>
<keyword evidence="5" id="KW-0560">Oxidoreductase</keyword>
<evidence type="ECO:0000313" key="9">
    <source>
        <dbReference type="EMBL" id="ETS76915.1"/>
    </source>
</evidence>
<evidence type="ECO:0000256" key="5">
    <source>
        <dbReference type="ARBA" id="ARBA00023002"/>
    </source>
</evidence>
<comment type="cofactor">
    <cofactor evidence="1">
        <name>heme</name>
        <dbReference type="ChEBI" id="CHEBI:30413"/>
    </cofactor>
</comment>
<keyword evidence="4" id="KW-0479">Metal-binding</keyword>
<evidence type="ECO:0008006" key="11">
    <source>
        <dbReference type="Google" id="ProtNLM"/>
    </source>
</evidence>
<dbReference type="Proteomes" id="UP000030651">
    <property type="component" value="Unassembled WGS sequence"/>
</dbReference>
<dbReference type="GO" id="GO:0004497">
    <property type="term" value="F:monooxygenase activity"/>
    <property type="evidence" value="ECO:0007669"/>
    <property type="project" value="UniProtKB-KW"/>
</dbReference>
<proteinExistence type="inferred from homology"/>
<keyword evidence="6" id="KW-0408">Iron</keyword>
<name>W3WST0_PESFW</name>
<reference evidence="10" key="1">
    <citation type="journal article" date="2015" name="BMC Genomics">
        <title>Genomic and transcriptomic analysis of the endophytic fungus Pestalotiopsis fici reveals its lifestyle and high potential for synthesis of natural products.</title>
        <authorList>
            <person name="Wang X."/>
            <person name="Zhang X."/>
            <person name="Liu L."/>
            <person name="Xiang M."/>
            <person name="Wang W."/>
            <person name="Sun X."/>
            <person name="Che Y."/>
            <person name="Guo L."/>
            <person name="Liu G."/>
            <person name="Guo L."/>
            <person name="Wang C."/>
            <person name="Yin W.B."/>
            <person name="Stadler M."/>
            <person name="Zhang X."/>
            <person name="Liu X."/>
        </authorList>
    </citation>
    <scope>NUCLEOTIDE SEQUENCE [LARGE SCALE GENOMIC DNA]</scope>
    <source>
        <strain evidence="10">W106-1 / CGMCC3.15140</strain>
    </source>
</reference>
<evidence type="ECO:0000256" key="7">
    <source>
        <dbReference type="ARBA" id="ARBA00023033"/>
    </source>
</evidence>
<dbReference type="KEGG" id="pfy:PFICI_10789"/>
<keyword evidence="8" id="KW-0472">Membrane</keyword>
<dbReference type="InParanoid" id="W3WST0"/>
<dbReference type="GO" id="GO:0005506">
    <property type="term" value="F:iron ion binding"/>
    <property type="evidence" value="ECO:0007669"/>
    <property type="project" value="InterPro"/>
</dbReference>
<keyword evidence="7" id="KW-0503">Monooxygenase</keyword>